<dbReference type="KEGG" id="mpsy:CEK71_08980"/>
<dbReference type="SUPFAM" id="SSF50118">
    <property type="entry name" value="Cell growth inhibitor/plasmid maintenance toxic component"/>
    <property type="match status" value="1"/>
</dbReference>
<proteinExistence type="predicted"/>
<dbReference type="EMBL" id="CP022129">
    <property type="protein sequence ID" value="ASF46205.1"/>
    <property type="molecule type" value="Genomic_DNA"/>
</dbReference>
<evidence type="ECO:0000313" key="2">
    <source>
        <dbReference type="Proteomes" id="UP000197019"/>
    </source>
</evidence>
<gene>
    <name evidence="1" type="ORF">CEK71_08980</name>
</gene>
<sequence>MGAFATRQVILLPFPFSDLSASKLRPALLLASAGKGDWVLCQITSNPYADSAAVELTDADFVTGSLQRTSYVRPSKLFTANETLFKGTAGLLNANKQSEVVNVIVAMLRAGL</sequence>
<dbReference type="Proteomes" id="UP000197019">
    <property type="component" value="Chromosome"/>
</dbReference>
<dbReference type="OrthoDB" id="9813449at2"/>
<organism evidence="1 2">
    <name type="scientific">Methylovulum psychrotolerans</name>
    <dbReference type="NCBI Taxonomy" id="1704499"/>
    <lineage>
        <taxon>Bacteria</taxon>
        <taxon>Pseudomonadati</taxon>
        <taxon>Pseudomonadota</taxon>
        <taxon>Gammaproteobacteria</taxon>
        <taxon>Methylococcales</taxon>
        <taxon>Methylococcaceae</taxon>
        <taxon>Methylovulum</taxon>
    </lineage>
</organism>
<accession>A0A1Z4BY45</accession>
<reference evidence="1 2" key="1">
    <citation type="submission" date="2017-06" db="EMBL/GenBank/DDBJ databases">
        <title>Genome Sequencing of the methanotroph Methylovulum psychrotolerants str. HV10-M2 isolated from a high-altitude environment.</title>
        <authorList>
            <person name="Mateos-Rivera A."/>
        </authorList>
    </citation>
    <scope>NUCLEOTIDE SEQUENCE [LARGE SCALE GENOMIC DNA]</scope>
    <source>
        <strain evidence="1 2">HV10_M2</strain>
    </source>
</reference>
<protein>
    <submittedName>
        <fullName evidence="1">MazF family transcriptional regulator</fullName>
    </submittedName>
</protein>
<keyword evidence="2" id="KW-1185">Reference proteome</keyword>
<dbReference type="RefSeq" id="WP_088619079.1">
    <property type="nucleotide sequence ID" value="NZ_CP022129.1"/>
</dbReference>
<name>A0A1Z4BY45_9GAMM</name>
<dbReference type="AlphaFoldDB" id="A0A1Z4BY45"/>
<evidence type="ECO:0000313" key="1">
    <source>
        <dbReference type="EMBL" id="ASF46205.1"/>
    </source>
</evidence>